<organism evidence="1 2">
    <name type="scientific">Acinetobacter baumannii</name>
    <dbReference type="NCBI Taxonomy" id="470"/>
    <lineage>
        <taxon>Bacteria</taxon>
        <taxon>Pseudomonadati</taxon>
        <taxon>Pseudomonadota</taxon>
        <taxon>Gammaproteobacteria</taxon>
        <taxon>Moraxellales</taxon>
        <taxon>Moraxellaceae</taxon>
        <taxon>Acinetobacter</taxon>
        <taxon>Acinetobacter calcoaceticus/baumannii complex</taxon>
    </lineage>
</organism>
<accession>A0A0G4QUL6</accession>
<proteinExistence type="predicted"/>
<sequence length="100" mass="11572">MNIFAELCCFSTPKNLFFNKRLLNYLAPDLNRMIVDLKNLGWTLEKIAFVLPISGASSVREWICGSVMKYDNGAAFVELWMHLTNKTEKEIPRINRYLIA</sequence>
<evidence type="ECO:0000313" key="1">
    <source>
        <dbReference type="EMBL" id="CUW36371.1"/>
    </source>
</evidence>
<dbReference type="RefSeq" id="WP_001019822.1">
    <property type="nucleotide sequence ID" value="NZ_CACTJA010000139.1"/>
</dbReference>
<gene>
    <name evidence="1" type="ORF">ABR2091_2983</name>
</gene>
<reference evidence="1 2" key="1">
    <citation type="submission" date="2015-12" db="EMBL/GenBank/DDBJ databases">
        <authorList>
            <person name="Wibberg D."/>
        </authorList>
    </citation>
    <scope>NUCLEOTIDE SEQUENCE [LARGE SCALE GENOMIC DNA]</scope>
    <source>
        <strain evidence="1">R2091</strain>
    </source>
</reference>
<evidence type="ECO:0000313" key="2">
    <source>
        <dbReference type="Proteomes" id="UP000066661"/>
    </source>
</evidence>
<dbReference type="AlphaFoldDB" id="A0A0G4QUL6"/>
<protein>
    <submittedName>
        <fullName evidence="1">Uncharacterized protein</fullName>
    </submittedName>
</protein>
<dbReference type="EMBL" id="LN997846">
    <property type="protein sequence ID" value="CUW36371.1"/>
    <property type="molecule type" value="Genomic_DNA"/>
</dbReference>
<dbReference type="Proteomes" id="UP000066661">
    <property type="component" value="Chromosome I"/>
</dbReference>
<name>A0A0G4QUL6_ACIBA</name>